<evidence type="ECO:0000256" key="2">
    <source>
        <dbReference type="SAM" id="Phobius"/>
    </source>
</evidence>
<dbReference type="InterPro" id="IPR027381">
    <property type="entry name" value="LytR/CpsA/Psr_C"/>
</dbReference>
<keyword evidence="2" id="KW-0812">Transmembrane</keyword>
<keyword evidence="2" id="KW-1133">Transmembrane helix</keyword>
<gene>
    <name evidence="4" type="ORF">H4W27_000016</name>
</gene>
<sequence length="210" mass="21956">MSQHPHDEFDDVPPYQTGEAGKHRSPGAAGTGAAGRSGFRWIALLAGFVLLVGAFAYFIVPMLTSSDPDSEAGDGEETVTESEEGSEEESAGEDGEDPEGEGSGEAEQSSGPQPATDTETPVQVANYQGVSGGATAMSAELEELDYNVVWEGNWNFEAREDTPAVVYPVGAGEAEIAQAESLVESFDTGAAEEHPDVSYVTLIIGSEYEG</sequence>
<evidence type="ECO:0000259" key="3">
    <source>
        <dbReference type="Pfam" id="PF13399"/>
    </source>
</evidence>
<dbReference type="Proteomes" id="UP000643525">
    <property type="component" value="Unassembled WGS sequence"/>
</dbReference>
<accession>A0ABR9JAR6</accession>
<evidence type="ECO:0000313" key="4">
    <source>
        <dbReference type="EMBL" id="MBE1522898.1"/>
    </source>
</evidence>
<evidence type="ECO:0000313" key="5">
    <source>
        <dbReference type="Proteomes" id="UP000643525"/>
    </source>
</evidence>
<feature type="region of interest" description="Disordered" evidence="1">
    <location>
        <begin position="1"/>
        <end position="34"/>
    </location>
</feature>
<keyword evidence="2" id="KW-0472">Membrane</keyword>
<feature type="domain" description="LytR/CpsA/Psr regulator C-terminal" evidence="3">
    <location>
        <begin position="120"/>
        <end position="208"/>
    </location>
</feature>
<dbReference type="RefSeq" id="WP_192594130.1">
    <property type="nucleotide sequence ID" value="NZ_BAAALJ010000015.1"/>
</dbReference>
<dbReference type="Gene3D" id="3.30.70.2390">
    <property type="match status" value="1"/>
</dbReference>
<comment type="caution">
    <text evidence="4">The sequence shown here is derived from an EMBL/GenBank/DDBJ whole genome shotgun (WGS) entry which is preliminary data.</text>
</comment>
<reference evidence="4 5" key="1">
    <citation type="submission" date="2020-10" db="EMBL/GenBank/DDBJ databases">
        <title>Sequencing the genomes of 1000 actinobacteria strains.</title>
        <authorList>
            <person name="Klenk H.-P."/>
        </authorList>
    </citation>
    <scope>NUCLEOTIDE SEQUENCE [LARGE SCALE GENOMIC DNA]</scope>
    <source>
        <strain evidence="4 5">DSM 15666</strain>
    </source>
</reference>
<feature type="compositionally biased region" description="Acidic residues" evidence="1">
    <location>
        <begin position="68"/>
        <end position="104"/>
    </location>
</feature>
<protein>
    <recommendedName>
        <fullName evidence="3">LytR/CpsA/Psr regulator C-terminal domain-containing protein</fullName>
    </recommendedName>
</protein>
<keyword evidence="5" id="KW-1185">Reference proteome</keyword>
<evidence type="ECO:0000256" key="1">
    <source>
        <dbReference type="SAM" id="MobiDB-lite"/>
    </source>
</evidence>
<name>A0ABR9JAR6_9MICC</name>
<proteinExistence type="predicted"/>
<organism evidence="4 5">
    <name type="scientific">Nesterenkonia lutea</name>
    <dbReference type="NCBI Taxonomy" id="272919"/>
    <lineage>
        <taxon>Bacteria</taxon>
        <taxon>Bacillati</taxon>
        <taxon>Actinomycetota</taxon>
        <taxon>Actinomycetes</taxon>
        <taxon>Micrococcales</taxon>
        <taxon>Micrococcaceae</taxon>
        <taxon>Nesterenkonia</taxon>
    </lineage>
</organism>
<dbReference type="EMBL" id="JADBED010000001">
    <property type="protein sequence ID" value="MBE1522898.1"/>
    <property type="molecule type" value="Genomic_DNA"/>
</dbReference>
<feature type="transmembrane region" description="Helical" evidence="2">
    <location>
        <begin position="41"/>
        <end position="60"/>
    </location>
</feature>
<feature type="region of interest" description="Disordered" evidence="1">
    <location>
        <begin position="65"/>
        <end position="120"/>
    </location>
</feature>
<dbReference type="Pfam" id="PF13399">
    <property type="entry name" value="LytR_C"/>
    <property type="match status" value="1"/>
</dbReference>